<feature type="domain" description="SHSP" evidence="3">
    <location>
        <begin position="29"/>
        <end position="140"/>
    </location>
</feature>
<evidence type="ECO:0000313" key="4">
    <source>
        <dbReference type="EMBL" id="MBU9738819.1"/>
    </source>
</evidence>
<dbReference type="CDD" id="cd06471">
    <property type="entry name" value="ACD_LpsHSP_like"/>
    <property type="match status" value="1"/>
</dbReference>
<dbReference type="Pfam" id="PF00011">
    <property type="entry name" value="HSP20"/>
    <property type="match status" value="1"/>
</dbReference>
<evidence type="ECO:0000256" key="1">
    <source>
        <dbReference type="PROSITE-ProRule" id="PRU00285"/>
    </source>
</evidence>
<dbReference type="Gene3D" id="2.60.40.790">
    <property type="match status" value="1"/>
</dbReference>
<dbReference type="EMBL" id="JAHQCW010000042">
    <property type="protein sequence ID" value="MBU9738819.1"/>
    <property type="molecule type" value="Genomic_DNA"/>
</dbReference>
<name>A0A949K316_9FIRM</name>
<accession>A0A949K316</accession>
<evidence type="ECO:0000259" key="3">
    <source>
        <dbReference type="PROSITE" id="PS01031"/>
    </source>
</evidence>
<dbReference type="Proteomes" id="UP000712157">
    <property type="component" value="Unassembled WGS sequence"/>
</dbReference>
<protein>
    <submittedName>
        <fullName evidence="4">Hsp20/alpha crystallin family protein</fullName>
    </submittedName>
</protein>
<proteinExistence type="inferred from homology"/>
<dbReference type="SUPFAM" id="SSF49764">
    <property type="entry name" value="HSP20-like chaperones"/>
    <property type="match status" value="1"/>
</dbReference>
<gene>
    <name evidence="4" type="ORF">KTH89_19955</name>
</gene>
<evidence type="ECO:0000256" key="2">
    <source>
        <dbReference type="RuleBase" id="RU003616"/>
    </source>
</evidence>
<dbReference type="RefSeq" id="WP_238722860.1">
    <property type="nucleotide sequence ID" value="NZ_JAHQCW010000042.1"/>
</dbReference>
<dbReference type="InterPro" id="IPR008978">
    <property type="entry name" value="HSP20-like_chaperone"/>
</dbReference>
<dbReference type="PANTHER" id="PTHR11527">
    <property type="entry name" value="HEAT-SHOCK PROTEIN 20 FAMILY MEMBER"/>
    <property type="match status" value="1"/>
</dbReference>
<organism evidence="4 5">
    <name type="scientific">Diplocloster agilis</name>
    <dbReference type="NCBI Taxonomy" id="2850323"/>
    <lineage>
        <taxon>Bacteria</taxon>
        <taxon>Bacillati</taxon>
        <taxon>Bacillota</taxon>
        <taxon>Clostridia</taxon>
        <taxon>Lachnospirales</taxon>
        <taxon>Lachnospiraceae</taxon>
        <taxon>Diplocloster</taxon>
    </lineage>
</organism>
<evidence type="ECO:0000313" key="5">
    <source>
        <dbReference type="Proteomes" id="UP000712157"/>
    </source>
</evidence>
<keyword evidence="5" id="KW-1185">Reference proteome</keyword>
<dbReference type="PROSITE" id="PS01031">
    <property type="entry name" value="SHSP"/>
    <property type="match status" value="1"/>
</dbReference>
<reference evidence="4" key="1">
    <citation type="submission" date="2021-06" db="EMBL/GenBank/DDBJ databases">
        <title>Description of novel taxa of the family Lachnospiraceae.</title>
        <authorList>
            <person name="Chaplin A.V."/>
            <person name="Sokolova S.R."/>
            <person name="Pikina A.P."/>
            <person name="Korzhanova M."/>
            <person name="Belova V."/>
            <person name="Korostin D."/>
            <person name="Efimov B.A."/>
        </authorList>
    </citation>
    <scope>NUCLEOTIDE SEQUENCE</scope>
    <source>
        <strain evidence="4">ASD5720</strain>
    </source>
</reference>
<comment type="caution">
    <text evidence="4">The sequence shown here is derived from an EMBL/GenBank/DDBJ whole genome shotgun (WGS) entry which is preliminary data.</text>
</comment>
<dbReference type="AlphaFoldDB" id="A0A949K316"/>
<comment type="similarity">
    <text evidence="1 2">Belongs to the small heat shock protein (HSP20) family.</text>
</comment>
<dbReference type="InterPro" id="IPR002068">
    <property type="entry name" value="A-crystallin/Hsp20_dom"/>
</dbReference>
<dbReference type="InterPro" id="IPR031107">
    <property type="entry name" value="Small_HSP"/>
</dbReference>
<sequence>MLNLMPFSHREDNLFNYLDNLEKNFFGDMDQNLSQFRTDILDDGDHYTMKADLPGFAKEDIHIDLNDNTLTIHAEHNEENETKQDNYVRRERRYGSFSRSFDVTNINTSDIDASYTNGVLELKLPKLEVTVPEPRKIEVK</sequence>